<name>A0AAJ0MFI3_9PEZI</name>
<feature type="region of interest" description="Disordered" evidence="1">
    <location>
        <begin position="129"/>
        <end position="150"/>
    </location>
</feature>
<accession>A0AAJ0MFI3</accession>
<keyword evidence="4" id="KW-1185">Reference proteome</keyword>
<feature type="region of interest" description="Disordered" evidence="1">
    <location>
        <begin position="578"/>
        <end position="602"/>
    </location>
</feature>
<dbReference type="AlphaFoldDB" id="A0AAJ0MFI3"/>
<feature type="compositionally biased region" description="Polar residues" evidence="1">
    <location>
        <begin position="9"/>
        <end position="20"/>
    </location>
</feature>
<protein>
    <recommendedName>
        <fullName evidence="5">Modin</fullName>
    </recommendedName>
</protein>
<dbReference type="Proteomes" id="UP001275084">
    <property type="component" value="Unassembled WGS sequence"/>
</dbReference>
<evidence type="ECO:0000313" key="3">
    <source>
        <dbReference type="EMBL" id="KAK3356473.1"/>
    </source>
</evidence>
<proteinExistence type="predicted"/>
<feature type="transmembrane region" description="Helical" evidence="2">
    <location>
        <begin position="27"/>
        <end position="49"/>
    </location>
</feature>
<comment type="caution">
    <text evidence="3">The sequence shown here is derived from an EMBL/GenBank/DDBJ whole genome shotgun (WGS) entry which is preliminary data.</text>
</comment>
<keyword evidence="2" id="KW-1133">Transmembrane helix</keyword>
<feature type="compositionally biased region" description="Basic and acidic residues" evidence="1">
    <location>
        <begin position="132"/>
        <end position="150"/>
    </location>
</feature>
<feature type="region of interest" description="Disordered" evidence="1">
    <location>
        <begin position="461"/>
        <end position="481"/>
    </location>
</feature>
<keyword evidence="2" id="KW-0472">Membrane</keyword>
<evidence type="ECO:0008006" key="5">
    <source>
        <dbReference type="Google" id="ProtNLM"/>
    </source>
</evidence>
<gene>
    <name evidence="3" type="ORF">B0T25DRAFT_536827</name>
</gene>
<sequence>MADNGVGGNNTQTDNSSSGGNDDNTELFLAITALVISVAAFVVSILQALQQYYSSARGYSSCSPRVIGKWAMFRHRRIRWYEFRFEVRFEVPVIFVARPSNEFGPMGHTTKSKIIFLDGSQQSYLDSCTQSRVEHDTERKKQNQDNRGVHTADNEAATWLGLLMAIQRMEDESRKWQSRALERHNSGAVGEQQWPPAPYGGHNLTVCIQRKKKSWDTIPDNITKPYATTTIAHLVEFTAMLGVYWKVFDRSDDRYLAQGNGFILSGSNVEGLGLTFSFQKKGPTWFEDNRVVPHYDVKELCFGLCPTTFRLPGEKQYADEPKGVGTLQLGSMDEIAESLVVLGCNVRAVNLFRKRDVEARHGHLFPIAFELLGMIGIVFQVEGTVFRTLPNPTIFRWDPKSFDLLALLHEYDRGLSEIKPADDREIREVGVAPRQDEAIHALLGTILKRFAEWNDLKNSETASGKTARTVPEPDVKSGLGENKSFVTTRDIEHQGTSLARRRWPLSKTDSQLKTTPLPPKAEVPIAPNAVYLPAIFEALHAAIKSCDEYLEPQNGTAPGSLLRQVLRSHLQVILDTINRKPDPDNDITQERGDSDDISHKKHHAPTIQELDAASDHKHRLLMDMYFHSVREDVVKRVCDRLQRPTSAVNSGSPTAWQSAGFAAEIARQSRKELEQKLSDVWCTLVFRMLCWLLLHHFHEKDVQVEKSDVYESRAPVYLT</sequence>
<dbReference type="EMBL" id="JAUIQD010000003">
    <property type="protein sequence ID" value="KAK3356473.1"/>
    <property type="molecule type" value="Genomic_DNA"/>
</dbReference>
<reference evidence="3" key="2">
    <citation type="submission" date="2023-06" db="EMBL/GenBank/DDBJ databases">
        <authorList>
            <consortium name="Lawrence Berkeley National Laboratory"/>
            <person name="Haridas S."/>
            <person name="Hensen N."/>
            <person name="Bonometti L."/>
            <person name="Westerberg I."/>
            <person name="Brannstrom I.O."/>
            <person name="Guillou S."/>
            <person name="Cros-Aarteil S."/>
            <person name="Calhoun S."/>
            <person name="Kuo A."/>
            <person name="Mondo S."/>
            <person name="Pangilinan J."/>
            <person name="Riley R."/>
            <person name="Labutti K."/>
            <person name="Andreopoulos B."/>
            <person name="Lipzen A."/>
            <person name="Chen C."/>
            <person name="Yanf M."/>
            <person name="Daum C."/>
            <person name="Ng V."/>
            <person name="Clum A."/>
            <person name="Steindorff A."/>
            <person name="Ohm R."/>
            <person name="Martin F."/>
            <person name="Silar P."/>
            <person name="Natvig D."/>
            <person name="Lalanne C."/>
            <person name="Gautier V."/>
            <person name="Ament-Velasquez S.L."/>
            <person name="Kruys A."/>
            <person name="Hutchinson M.I."/>
            <person name="Powell A.J."/>
            <person name="Barry K."/>
            <person name="Miller A.N."/>
            <person name="Grigoriev I.V."/>
            <person name="Debuchy R."/>
            <person name="Gladieux P."/>
            <person name="Thoren M.H."/>
            <person name="Johannesson H."/>
        </authorList>
    </citation>
    <scope>NUCLEOTIDE SEQUENCE</scope>
    <source>
        <strain evidence="3">CBS 955.72</strain>
    </source>
</reference>
<organism evidence="3 4">
    <name type="scientific">Lasiosphaeria hispida</name>
    <dbReference type="NCBI Taxonomy" id="260671"/>
    <lineage>
        <taxon>Eukaryota</taxon>
        <taxon>Fungi</taxon>
        <taxon>Dikarya</taxon>
        <taxon>Ascomycota</taxon>
        <taxon>Pezizomycotina</taxon>
        <taxon>Sordariomycetes</taxon>
        <taxon>Sordariomycetidae</taxon>
        <taxon>Sordariales</taxon>
        <taxon>Lasiosphaeriaceae</taxon>
        <taxon>Lasiosphaeria</taxon>
    </lineage>
</organism>
<feature type="transmembrane region" description="Helical" evidence="2">
    <location>
        <begin position="363"/>
        <end position="381"/>
    </location>
</feature>
<evidence type="ECO:0000256" key="2">
    <source>
        <dbReference type="SAM" id="Phobius"/>
    </source>
</evidence>
<reference evidence="3" key="1">
    <citation type="journal article" date="2023" name="Mol. Phylogenet. Evol.">
        <title>Genome-scale phylogeny and comparative genomics of the fungal order Sordariales.</title>
        <authorList>
            <person name="Hensen N."/>
            <person name="Bonometti L."/>
            <person name="Westerberg I."/>
            <person name="Brannstrom I.O."/>
            <person name="Guillou S."/>
            <person name="Cros-Aarteil S."/>
            <person name="Calhoun S."/>
            <person name="Haridas S."/>
            <person name="Kuo A."/>
            <person name="Mondo S."/>
            <person name="Pangilinan J."/>
            <person name="Riley R."/>
            <person name="LaButti K."/>
            <person name="Andreopoulos B."/>
            <person name="Lipzen A."/>
            <person name="Chen C."/>
            <person name="Yan M."/>
            <person name="Daum C."/>
            <person name="Ng V."/>
            <person name="Clum A."/>
            <person name="Steindorff A."/>
            <person name="Ohm R.A."/>
            <person name="Martin F."/>
            <person name="Silar P."/>
            <person name="Natvig D.O."/>
            <person name="Lalanne C."/>
            <person name="Gautier V."/>
            <person name="Ament-Velasquez S.L."/>
            <person name="Kruys A."/>
            <person name="Hutchinson M.I."/>
            <person name="Powell A.J."/>
            <person name="Barry K."/>
            <person name="Miller A.N."/>
            <person name="Grigoriev I.V."/>
            <person name="Debuchy R."/>
            <person name="Gladieux P."/>
            <person name="Hiltunen Thoren M."/>
            <person name="Johannesson H."/>
        </authorList>
    </citation>
    <scope>NUCLEOTIDE SEQUENCE</scope>
    <source>
        <strain evidence="3">CBS 955.72</strain>
    </source>
</reference>
<evidence type="ECO:0000313" key="4">
    <source>
        <dbReference type="Proteomes" id="UP001275084"/>
    </source>
</evidence>
<evidence type="ECO:0000256" key="1">
    <source>
        <dbReference type="SAM" id="MobiDB-lite"/>
    </source>
</evidence>
<feature type="compositionally biased region" description="Basic and acidic residues" evidence="1">
    <location>
        <begin position="578"/>
        <end position="598"/>
    </location>
</feature>
<feature type="region of interest" description="Disordered" evidence="1">
    <location>
        <begin position="1"/>
        <end position="20"/>
    </location>
</feature>
<keyword evidence="2" id="KW-0812">Transmembrane</keyword>